<dbReference type="RefSeq" id="WP_180938657.1">
    <property type="nucleotide sequence ID" value="NZ_CP041238.1"/>
</dbReference>
<dbReference type="AlphaFoldDB" id="A0A859QQJ9"/>
<evidence type="ECO:0000313" key="1">
    <source>
        <dbReference type="EMBL" id="QLL62766.1"/>
    </source>
</evidence>
<accession>A0A859QQJ9</accession>
<evidence type="ECO:0000313" key="2">
    <source>
        <dbReference type="Proteomes" id="UP000510721"/>
    </source>
</evidence>
<proteinExistence type="predicted"/>
<gene>
    <name evidence="1" type="ORF">FKV68_15595</name>
</gene>
<dbReference type="EMBL" id="CP041238">
    <property type="protein sequence ID" value="QLL62766.1"/>
    <property type="molecule type" value="Genomic_DNA"/>
</dbReference>
<name>A0A859QQJ9_9HYPH</name>
<reference evidence="1 2" key="1">
    <citation type="submission" date="2019-06" db="EMBL/GenBank/DDBJ databases">
        <title>Complete genome sequence of Ensifer mexicanus ITTG R7 isolated from nodules of Acacia angustissima (Mill.) Kuntze.</title>
        <authorList>
            <person name="Rincon-Rosales R."/>
            <person name="Rogel M.A."/>
            <person name="Guerrero G."/>
            <person name="Rincon-Molina C.I."/>
            <person name="Lopez-Lopez A."/>
            <person name="Martinez-Romero E."/>
        </authorList>
    </citation>
    <scope>NUCLEOTIDE SEQUENCE [LARGE SCALE GENOMIC DNA]</scope>
    <source>
        <strain evidence="1 2">ITTG R7</strain>
    </source>
</reference>
<dbReference type="KEGG" id="emx:FKV68_15595"/>
<sequence length="99" mass="11144">MMAQRVLELALCTVRDKKAALVARGRAMQAVSRYPGFVSWRAVTACEMTDLLADLVEWETLDAAEAAGQRVLNDPEFTPYMAAITRVRLMQHFVTEQQI</sequence>
<protein>
    <submittedName>
        <fullName evidence="1">Uncharacterized protein</fullName>
    </submittedName>
</protein>
<dbReference type="InterPro" id="IPR011008">
    <property type="entry name" value="Dimeric_a/b-barrel"/>
</dbReference>
<keyword evidence="2" id="KW-1185">Reference proteome</keyword>
<organism evidence="1 2">
    <name type="scientific">Sinorhizobium mexicanum</name>
    <dbReference type="NCBI Taxonomy" id="375549"/>
    <lineage>
        <taxon>Bacteria</taxon>
        <taxon>Pseudomonadati</taxon>
        <taxon>Pseudomonadota</taxon>
        <taxon>Alphaproteobacteria</taxon>
        <taxon>Hyphomicrobiales</taxon>
        <taxon>Rhizobiaceae</taxon>
        <taxon>Sinorhizobium/Ensifer group</taxon>
        <taxon>Sinorhizobium</taxon>
    </lineage>
</organism>
<dbReference type="SUPFAM" id="SSF54909">
    <property type="entry name" value="Dimeric alpha+beta barrel"/>
    <property type="match status" value="1"/>
</dbReference>
<dbReference type="Proteomes" id="UP000510721">
    <property type="component" value="Chromosome"/>
</dbReference>